<dbReference type="EMBL" id="SACK01000040">
    <property type="protein sequence ID" value="RVT95844.1"/>
    <property type="molecule type" value="Genomic_DNA"/>
</dbReference>
<evidence type="ECO:0000313" key="3">
    <source>
        <dbReference type="Proteomes" id="UP000282759"/>
    </source>
</evidence>
<dbReference type="PANTHER" id="PTHR42892">
    <property type="entry name" value="GLUCOSAMINE-6-PHOSPHATE DEAMINASE-LIKE PROTEIN BT_0258-RELATED"/>
    <property type="match status" value="1"/>
</dbReference>
<dbReference type="Proteomes" id="UP000282759">
    <property type="component" value="Unassembled WGS sequence"/>
</dbReference>
<proteinExistence type="predicted"/>
<evidence type="ECO:0000313" key="1">
    <source>
        <dbReference type="EMBL" id="RVT95844.1"/>
    </source>
</evidence>
<evidence type="ECO:0000313" key="2">
    <source>
        <dbReference type="EMBL" id="RVT97371.1"/>
    </source>
</evidence>
<feature type="non-terminal residue" evidence="2">
    <location>
        <position position="1"/>
    </location>
</feature>
<comment type="caution">
    <text evidence="2">The sequence shown here is derived from an EMBL/GenBank/DDBJ whole genome shotgun (WGS) entry which is preliminary data.</text>
</comment>
<organism evidence="2 3">
    <name type="scientific">Mucilaginibacter limnophilus</name>
    <dbReference type="NCBI Taxonomy" id="1932778"/>
    <lineage>
        <taxon>Bacteria</taxon>
        <taxon>Pseudomonadati</taxon>
        <taxon>Bacteroidota</taxon>
        <taxon>Sphingobacteriia</taxon>
        <taxon>Sphingobacteriales</taxon>
        <taxon>Sphingobacteriaceae</taxon>
        <taxon>Mucilaginibacter</taxon>
    </lineage>
</organism>
<dbReference type="EMBL" id="SACK01000011">
    <property type="protein sequence ID" value="RVT97371.1"/>
    <property type="molecule type" value="Genomic_DNA"/>
</dbReference>
<reference evidence="2 3" key="1">
    <citation type="submission" date="2019-01" db="EMBL/GenBank/DDBJ databases">
        <authorList>
            <person name="Chen W.-M."/>
        </authorList>
    </citation>
    <scope>NUCLEOTIDE SEQUENCE [LARGE SCALE GENOMIC DNA]</scope>
    <source>
        <strain evidence="2 3">YBJ-36</strain>
    </source>
</reference>
<protein>
    <submittedName>
        <fullName evidence="2">Glucosamine-6-phosphate deaminase</fullName>
    </submittedName>
</protein>
<name>A0A3S2WW06_9SPHI</name>
<accession>A0A3S2WW06</accession>
<gene>
    <name evidence="2" type="ORF">EOD41_18930</name>
    <name evidence="1" type="ORF">EOD41_20590</name>
</gene>
<dbReference type="InterPro" id="IPR052960">
    <property type="entry name" value="GlcN6P_deaminase-like"/>
</dbReference>
<sequence length="41" mass="5039">DAREFWVRAEDRTRETARLYNELGLAEYEAIEAFVKWKFEE</sequence>
<keyword evidence="3" id="KW-1185">Reference proteome</keyword>
<dbReference type="AlphaFoldDB" id="A0A3S2WW06"/>
<dbReference type="PANTHER" id="PTHR42892:SF1">
    <property type="entry name" value="GLUCOSAMINE-6-PHOSPHATE ISOMERASE"/>
    <property type="match status" value="1"/>
</dbReference>